<dbReference type="Gene3D" id="1.10.287.130">
    <property type="match status" value="2"/>
</dbReference>
<organism evidence="18 19">
    <name type="scientific">Phormidium tenue NIES-30</name>
    <dbReference type="NCBI Taxonomy" id="549789"/>
    <lineage>
        <taxon>Bacteria</taxon>
        <taxon>Bacillati</taxon>
        <taxon>Cyanobacteriota</taxon>
        <taxon>Cyanophyceae</taxon>
        <taxon>Oscillatoriophycideae</taxon>
        <taxon>Oscillatoriales</taxon>
        <taxon>Oscillatoriaceae</taxon>
        <taxon>Phormidium</taxon>
    </lineage>
</organism>
<evidence type="ECO:0000259" key="14">
    <source>
        <dbReference type="PROSITE" id="PS50109"/>
    </source>
</evidence>
<dbReference type="SUPFAM" id="SSF47384">
    <property type="entry name" value="Homodimeric domain of signal transducing histidine kinase"/>
    <property type="match status" value="2"/>
</dbReference>
<dbReference type="PROSITE" id="PS50112">
    <property type="entry name" value="PAS"/>
    <property type="match status" value="3"/>
</dbReference>
<evidence type="ECO:0000313" key="19">
    <source>
        <dbReference type="Proteomes" id="UP000185557"/>
    </source>
</evidence>
<dbReference type="PROSITE" id="PS50109">
    <property type="entry name" value="HIS_KIN"/>
    <property type="match status" value="2"/>
</dbReference>
<dbReference type="InterPro" id="IPR011006">
    <property type="entry name" value="CheY-like_superfamily"/>
</dbReference>
<dbReference type="GO" id="GO:0000155">
    <property type="term" value="F:phosphorelay sensor kinase activity"/>
    <property type="evidence" value="ECO:0007669"/>
    <property type="project" value="InterPro"/>
</dbReference>
<dbReference type="InterPro" id="IPR004358">
    <property type="entry name" value="Sig_transdc_His_kin-like_C"/>
</dbReference>
<reference evidence="18 19" key="1">
    <citation type="submission" date="2016-11" db="EMBL/GenBank/DDBJ databases">
        <title>Draft Genome Sequences of Nine Cyanobacterial Strains from Diverse Habitats.</title>
        <authorList>
            <person name="Zhu T."/>
            <person name="Hou S."/>
            <person name="Lu X."/>
            <person name="Hess W.R."/>
        </authorList>
    </citation>
    <scope>NUCLEOTIDE SEQUENCE [LARGE SCALE GENOMIC DNA]</scope>
    <source>
        <strain evidence="18 19">NIES-30</strain>
    </source>
</reference>
<dbReference type="SMART" id="SM00388">
    <property type="entry name" value="HisKA"/>
    <property type="match status" value="2"/>
</dbReference>
<feature type="domain" description="PAC" evidence="17">
    <location>
        <begin position="1213"/>
        <end position="1265"/>
    </location>
</feature>
<dbReference type="FunFam" id="3.30.450.20:FF:000099">
    <property type="entry name" value="Sensory box sensor histidine kinase"/>
    <property type="match status" value="2"/>
</dbReference>
<dbReference type="CDD" id="cd00130">
    <property type="entry name" value="PAS"/>
    <property type="match status" value="4"/>
</dbReference>
<feature type="domain" description="Response regulatory" evidence="15">
    <location>
        <begin position="627"/>
        <end position="742"/>
    </location>
</feature>
<feature type="domain" description="PAC" evidence="17">
    <location>
        <begin position="1087"/>
        <end position="1139"/>
    </location>
</feature>
<feature type="domain" description="PAS" evidence="16">
    <location>
        <begin position="889"/>
        <end position="959"/>
    </location>
</feature>
<evidence type="ECO:0000313" key="18">
    <source>
        <dbReference type="EMBL" id="OKH49159.1"/>
    </source>
</evidence>
<keyword evidence="12" id="KW-0175">Coiled coil</keyword>
<feature type="domain" description="PAS" evidence="16">
    <location>
        <begin position="1140"/>
        <end position="1182"/>
    </location>
</feature>
<feature type="domain" description="PAS" evidence="16">
    <location>
        <begin position="1015"/>
        <end position="1085"/>
    </location>
</feature>
<evidence type="ECO:0000256" key="6">
    <source>
        <dbReference type="ARBA" id="ARBA00022741"/>
    </source>
</evidence>
<evidence type="ECO:0000256" key="8">
    <source>
        <dbReference type="ARBA" id="ARBA00022840"/>
    </source>
</evidence>
<evidence type="ECO:0000256" key="11">
    <source>
        <dbReference type="PROSITE-ProRule" id="PRU00169"/>
    </source>
</evidence>
<dbReference type="Gene3D" id="3.30.565.10">
    <property type="entry name" value="Histidine kinase-like ATPase, C-terminal domain"/>
    <property type="match status" value="2"/>
</dbReference>
<dbReference type="Gene3D" id="2.10.70.100">
    <property type="match status" value="1"/>
</dbReference>
<comment type="similarity">
    <text evidence="2">In the N-terminal section; belongs to the phytochrome family.</text>
</comment>
<dbReference type="STRING" id="549789.NIES30_08340"/>
<dbReference type="NCBIfam" id="TIGR00229">
    <property type="entry name" value="sensory_box"/>
    <property type="match status" value="4"/>
</dbReference>
<dbReference type="InterPro" id="IPR001610">
    <property type="entry name" value="PAC"/>
</dbReference>
<dbReference type="SMART" id="SM00086">
    <property type="entry name" value="PAC"/>
    <property type="match status" value="4"/>
</dbReference>
<dbReference type="InterPro" id="IPR003661">
    <property type="entry name" value="HisK_dim/P_dom"/>
</dbReference>
<evidence type="ECO:0000256" key="7">
    <source>
        <dbReference type="ARBA" id="ARBA00022777"/>
    </source>
</evidence>
<dbReference type="SMART" id="SM00448">
    <property type="entry name" value="REC"/>
    <property type="match status" value="2"/>
</dbReference>
<dbReference type="SUPFAM" id="SSF55874">
    <property type="entry name" value="ATPase domain of HSP90 chaperone/DNA topoisomerase II/histidine kinase"/>
    <property type="match status" value="2"/>
</dbReference>
<dbReference type="EMBL" id="MRCG01000004">
    <property type="protein sequence ID" value="OKH49159.1"/>
    <property type="molecule type" value="Genomic_DNA"/>
</dbReference>
<comment type="caution">
    <text evidence="18">The sequence shown here is derived from an EMBL/GenBank/DDBJ whole genome shotgun (WGS) entry which is preliminary data.</text>
</comment>
<keyword evidence="8" id="KW-0067">ATP-binding</keyword>
<evidence type="ECO:0000256" key="9">
    <source>
        <dbReference type="ARBA" id="ARBA00023012"/>
    </source>
</evidence>
<dbReference type="Proteomes" id="UP000185557">
    <property type="component" value="Unassembled WGS sequence"/>
</dbReference>
<evidence type="ECO:0000256" key="12">
    <source>
        <dbReference type="SAM" id="Coils"/>
    </source>
</evidence>
<proteinExistence type="inferred from homology"/>
<evidence type="ECO:0000259" key="17">
    <source>
        <dbReference type="PROSITE" id="PS50113"/>
    </source>
</evidence>
<evidence type="ECO:0000256" key="13">
    <source>
        <dbReference type="SAM" id="MobiDB-lite"/>
    </source>
</evidence>
<dbReference type="Pfam" id="PF08448">
    <property type="entry name" value="PAS_4"/>
    <property type="match status" value="1"/>
</dbReference>
<dbReference type="Gene3D" id="3.30.450.20">
    <property type="entry name" value="PAS domain"/>
    <property type="match status" value="5"/>
</dbReference>
<keyword evidence="9" id="KW-0902">Two-component regulatory system</keyword>
<dbReference type="FunFam" id="3.30.565.10:FF:000010">
    <property type="entry name" value="Sensor histidine kinase RcsC"/>
    <property type="match status" value="1"/>
</dbReference>
<dbReference type="OrthoDB" id="9796100at2"/>
<keyword evidence="19" id="KW-1185">Reference proteome</keyword>
<dbReference type="InterPro" id="IPR003594">
    <property type="entry name" value="HATPase_dom"/>
</dbReference>
<feature type="region of interest" description="Disordered" evidence="13">
    <location>
        <begin position="607"/>
        <end position="626"/>
    </location>
</feature>
<feature type="compositionally biased region" description="Pro residues" evidence="13">
    <location>
        <begin position="615"/>
        <end position="624"/>
    </location>
</feature>
<gene>
    <name evidence="18" type="ORF">NIES30_08340</name>
</gene>
<dbReference type="SMART" id="SM00091">
    <property type="entry name" value="PAS"/>
    <property type="match status" value="4"/>
</dbReference>
<feature type="domain" description="PAC" evidence="17">
    <location>
        <begin position="833"/>
        <end position="888"/>
    </location>
</feature>
<accession>A0A1U7J7U7</accession>
<sequence length="1651" mass="182440">MAQYQQAADHLFGGGGEMGALMRSYDWSKTPFGPVEQWPQSLRSTLSICLNSRFPMAIYWGPDCWLLYNDAWRPIVGDKHPGSLGRPADEVWPEIWDDISPDFARVFATGEGVFHSDTLLVMHRFGYDEECFFDYTFNPIQGEGGKIDGILNVVSETTYRVLNDRRAQLLRELASRTGSAKTVDDACVLMAEALKSSPADVPLALLYIVNADGKIACLSGSTKSALGLPTIPDWVDLTVEDEDDVGGWPIASVAQSGQSRTLTDLVSRFGHLPGSPWPEPPQEAMVLPILVPGQAQAVGVLVAVANPRRRVDGVYRDFFEQMAGQMAAAIANARSHEADRRRADQLAELDRAKTVFFSNVSHEFRTPLTLMLGPVEEALQATDDAAQRQRLELVYRNALRLQKLVNTLLDFSRIEAGRIEASYEPTDLALLTTDLAAVFQSAVEQAGLRLSVDCPPQATPAYVDRDMWEKIVLNLLSNALKFTFEGEIAVALHGDPDQIQLEVRDTGTGIPPEDLPRIFERFHRVQGARGRTHEGSGIGLSLVQELVGLHGGTIEVTSQVDQGTCFTITIPTGSDHLPSEHIHGPRTRLSTATGATPYLEEALRWHPTESENPSPDSPTLPNSPTPRILLADDNADMLDYVRRLLSPHYTVEAVRDGRAAIAAIGQQHPDLVLSDVMMPEIDGFELLRQLRTNSQTQDLPIILLSARAGEESRIEGLAAGADDYLIKPFSARELLAKVEATLKLAQLRQETKASLQRSEERSRLAVRVAQLGTWRYDLRTELVDLDDRMREIWGESATPLPILQVRRRIHPDDRDRVISAVNAALELSSAGTYEIDYRIVWDDGTERWIMVSGQVLFVGEGASRQAVELLGTAIDITDRKRMEANLRESEERFRSMADNAPVMIWVTDATGYCTYLSQSWYDVTGQTAATGLGRGWLEAVHPDDQAIAGQTFLDANERQTGFQLEYRLRAKDGTYHWAIDAASPWFGADGQFKGYIGSVLDISDRKQVEESLRQRETELRLVTNSVPALIAFVDADQRYRFNNQGYEDWFNQSASDLYGKHIREVVGDVAYESVRPYIEQVLAGQQVTFERSIPFKDGSLRYVSATYVPRVNDQGVVEGFVALINDLSDRRQAEEALIQSEARYRYLVESIPQLVWTANADGVLIDANQRWCDYTGLSLEQIETAGWQAVVHADDIPVLGQNWAIAQQQGSNYQAEGRMRRADGVYRWHLHQAVPLKTKRGQILKWFGTATDIEDQKQLEQQRSQLLQQEQAARAAAEAASRTKDEFLAVVSHELRSPLNPILGWATLLQNGTLDETKTQQALAVIERNAKLQTELIDDLLDVSRMLRGKLQISASPVNLATTIRAAIETVRLAADAKSIRIEAHLETDVGLVSGDATRLQQVVWNLLSNAVKFTPAAGQIEVRLGRGDANQAQIVVKDSGKGIVPEFLPLIFDYFRQADSATTRQFGGLGLGLAIVRHLVELHGGTIQASSPGENMGATFTVSLPALAHQALAQPDVPYQQPSPNLPGTQILVVDDDVDTRTFITFLLEQAGANVVAAASAQEGLAALKQAQPQVLVSDIGMPDMDGYMLMQQIRALPVEQGGQVPAIALTAYVRETDQEQSLAAGFQRHISKPVEPATLLRAIAELLQP</sequence>
<dbReference type="InterPro" id="IPR003018">
    <property type="entry name" value="GAF"/>
</dbReference>
<dbReference type="CDD" id="cd16922">
    <property type="entry name" value="HATPase_EvgS-ArcB-TorS-like"/>
    <property type="match status" value="2"/>
</dbReference>
<dbReference type="InterPro" id="IPR013655">
    <property type="entry name" value="PAS_fold_3"/>
</dbReference>
<dbReference type="PRINTS" id="PR00344">
    <property type="entry name" value="BCTRLSENSOR"/>
</dbReference>
<dbReference type="SUPFAM" id="SSF55781">
    <property type="entry name" value="GAF domain-like"/>
    <property type="match status" value="1"/>
</dbReference>
<feature type="domain" description="PAC" evidence="17">
    <location>
        <begin position="962"/>
        <end position="1014"/>
    </location>
</feature>
<evidence type="ECO:0000256" key="5">
    <source>
        <dbReference type="ARBA" id="ARBA00022679"/>
    </source>
</evidence>
<dbReference type="InterPro" id="IPR013656">
    <property type="entry name" value="PAS_4"/>
</dbReference>
<dbReference type="FunFam" id="3.30.565.10:FF:000037">
    <property type="entry name" value="Hybrid sensor histidine kinase/response regulator"/>
    <property type="match status" value="1"/>
</dbReference>
<evidence type="ECO:0000256" key="1">
    <source>
        <dbReference type="ARBA" id="ARBA00000085"/>
    </source>
</evidence>
<dbReference type="InterPro" id="IPR029016">
    <property type="entry name" value="GAF-like_dom_sf"/>
</dbReference>
<dbReference type="Pfam" id="PF13185">
    <property type="entry name" value="GAF_2"/>
    <property type="match status" value="1"/>
</dbReference>
<evidence type="ECO:0000256" key="4">
    <source>
        <dbReference type="ARBA" id="ARBA00022553"/>
    </source>
</evidence>
<dbReference type="InterPro" id="IPR035965">
    <property type="entry name" value="PAS-like_dom_sf"/>
</dbReference>
<dbReference type="InterPro" id="IPR000014">
    <property type="entry name" value="PAS"/>
</dbReference>
<dbReference type="PROSITE" id="PS50110">
    <property type="entry name" value="RESPONSE_REGULATORY"/>
    <property type="match status" value="2"/>
</dbReference>
<evidence type="ECO:0000256" key="2">
    <source>
        <dbReference type="ARBA" id="ARBA00006402"/>
    </source>
</evidence>
<dbReference type="Gene3D" id="3.30.450.40">
    <property type="match status" value="1"/>
</dbReference>
<feature type="domain" description="Histidine kinase" evidence="14">
    <location>
        <begin position="359"/>
        <end position="574"/>
    </location>
</feature>
<dbReference type="SUPFAM" id="SSF55785">
    <property type="entry name" value="PYP-like sensor domain (PAS domain)"/>
    <property type="match status" value="4"/>
</dbReference>
<dbReference type="SMART" id="SM00387">
    <property type="entry name" value="HATPase_c"/>
    <property type="match status" value="2"/>
</dbReference>
<evidence type="ECO:0000256" key="10">
    <source>
        <dbReference type="ARBA" id="ARBA00074306"/>
    </source>
</evidence>
<dbReference type="InterPro" id="IPR036097">
    <property type="entry name" value="HisK_dim/P_sf"/>
</dbReference>
<dbReference type="PANTHER" id="PTHR43547:SF2">
    <property type="entry name" value="HYBRID SIGNAL TRANSDUCTION HISTIDINE KINASE C"/>
    <property type="match status" value="1"/>
</dbReference>
<dbReference type="CDD" id="cd00082">
    <property type="entry name" value="HisKA"/>
    <property type="match status" value="2"/>
</dbReference>
<feature type="coiled-coil region" evidence="12">
    <location>
        <begin position="1250"/>
        <end position="1279"/>
    </location>
</feature>
<dbReference type="EC" id="2.7.13.3" evidence="3"/>
<dbReference type="RefSeq" id="WP_073607942.1">
    <property type="nucleotide sequence ID" value="NZ_MRCG01000004.1"/>
</dbReference>
<feature type="modified residue" description="4-aspartylphosphate" evidence="11">
    <location>
        <position position="1580"/>
    </location>
</feature>
<comment type="catalytic activity">
    <reaction evidence="1">
        <text>ATP + protein L-histidine = ADP + protein N-phospho-L-histidine.</text>
        <dbReference type="EC" id="2.7.13.3"/>
    </reaction>
</comment>
<dbReference type="Pfam" id="PF00512">
    <property type="entry name" value="HisKA"/>
    <property type="match status" value="2"/>
</dbReference>
<evidence type="ECO:0000259" key="15">
    <source>
        <dbReference type="PROSITE" id="PS50110"/>
    </source>
</evidence>
<dbReference type="GO" id="GO:0005524">
    <property type="term" value="F:ATP binding"/>
    <property type="evidence" value="ECO:0007669"/>
    <property type="project" value="UniProtKB-KW"/>
</dbReference>
<dbReference type="InterPro" id="IPR005467">
    <property type="entry name" value="His_kinase_dom"/>
</dbReference>
<dbReference type="CDD" id="cd17580">
    <property type="entry name" value="REC_2_DhkD-like"/>
    <property type="match status" value="1"/>
</dbReference>
<dbReference type="FunFam" id="1.10.287.130:FF:000045">
    <property type="entry name" value="Two-component system sensor histidine kinase/response regulator"/>
    <property type="match status" value="1"/>
</dbReference>
<feature type="domain" description="Response regulatory" evidence="15">
    <location>
        <begin position="1531"/>
        <end position="1649"/>
    </location>
</feature>
<name>A0A1U7J7U7_9CYAN</name>
<dbReference type="InterPro" id="IPR001789">
    <property type="entry name" value="Sig_transdc_resp-reg_receiver"/>
</dbReference>
<evidence type="ECO:0000259" key="16">
    <source>
        <dbReference type="PROSITE" id="PS50112"/>
    </source>
</evidence>
<keyword evidence="6" id="KW-0547">Nucleotide-binding</keyword>
<dbReference type="Pfam" id="PF02518">
    <property type="entry name" value="HATPase_c"/>
    <property type="match status" value="2"/>
</dbReference>
<feature type="modified residue" description="4-aspartylphosphate" evidence="11">
    <location>
        <position position="675"/>
    </location>
</feature>
<protein>
    <recommendedName>
        <fullName evidence="10">Circadian input-output histidine kinase CikA</fullName>
        <ecNumber evidence="3">2.7.13.3</ecNumber>
    </recommendedName>
</protein>
<dbReference type="CDD" id="cd17574">
    <property type="entry name" value="REC_OmpR"/>
    <property type="match status" value="1"/>
</dbReference>
<dbReference type="PANTHER" id="PTHR43547">
    <property type="entry name" value="TWO-COMPONENT HISTIDINE KINASE"/>
    <property type="match status" value="1"/>
</dbReference>
<evidence type="ECO:0000256" key="3">
    <source>
        <dbReference type="ARBA" id="ARBA00012438"/>
    </source>
</evidence>
<dbReference type="InterPro" id="IPR000700">
    <property type="entry name" value="PAS-assoc_C"/>
</dbReference>
<keyword evidence="7" id="KW-0418">Kinase</keyword>
<keyword evidence="5" id="KW-0808">Transferase</keyword>
<dbReference type="Pfam" id="PF08447">
    <property type="entry name" value="PAS_3"/>
    <property type="match status" value="3"/>
</dbReference>
<dbReference type="SUPFAM" id="SSF52172">
    <property type="entry name" value="CheY-like"/>
    <property type="match status" value="2"/>
</dbReference>
<feature type="domain" description="Histidine kinase" evidence="14">
    <location>
        <begin position="1290"/>
        <end position="1509"/>
    </location>
</feature>
<dbReference type="Pfam" id="PF00072">
    <property type="entry name" value="Response_reg"/>
    <property type="match status" value="2"/>
</dbReference>
<keyword evidence="4 11" id="KW-0597">Phosphoprotein</keyword>
<dbReference type="PROSITE" id="PS50113">
    <property type="entry name" value="PAC"/>
    <property type="match status" value="4"/>
</dbReference>
<dbReference type="InterPro" id="IPR036890">
    <property type="entry name" value="HATPase_C_sf"/>
</dbReference>
<dbReference type="Gene3D" id="3.40.50.2300">
    <property type="match status" value="2"/>
</dbReference>